<dbReference type="EMBL" id="CADEPI010000289">
    <property type="protein sequence ID" value="CAB3382930.1"/>
    <property type="molecule type" value="Genomic_DNA"/>
</dbReference>
<evidence type="ECO:0000256" key="2">
    <source>
        <dbReference type="ARBA" id="ARBA00023163"/>
    </source>
</evidence>
<keyword evidence="1" id="KW-0805">Transcription regulation</keyword>
<feature type="compositionally biased region" description="Low complexity" evidence="4">
    <location>
        <begin position="240"/>
        <end position="254"/>
    </location>
</feature>
<keyword evidence="3" id="KW-0539">Nucleus</keyword>
<organism evidence="6 7">
    <name type="scientific">Cloeon dipterum</name>
    <dbReference type="NCBI Taxonomy" id="197152"/>
    <lineage>
        <taxon>Eukaryota</taxon>
        <taxon>Metazoa</taxon>
        <taxon>Ecdysozoa</taxon>
        <taxon>Arthropoda</taxon>
        <taxon>Hexapoda</taxon>
        <taxon>Insecta</taxon>
        <taxon>Pterygota</taxon>
        <taxon>Palaeoptera</taxon>
        <taxon>Ephemeroptera</taxon>
        <taxon>Pisciforma</taxon>
        <taxon>Baetidae</taxon>
        <taxon>Cloeon</taxon>
    </lineage>
</organism>
<feature type="region of interest" description="Disordered" evidence="4">
    <location>
        <begin position="229"/>
        <end position="286"/>
    </location>
</feature>
<keyword evidence="7" id="KW-1185">Reference proteome</keyword>
<feature type="compositionally biased region" description="Basic residues" evidence="4">
    <location>
        <begin position="273"/>
        <end position="283"/>
    </location>
</feature>
<proteinExistence type="predicted"/>
<dbReference type="Pfam" id="PF01388">
    <property type="entry name" value="ARID"/>
    <property type="match status" value="1"/>
</dbReference>
<keyword evidence="2" id="KW-0804">Transcription</keyword>
<name>A0A8S1DQC9_9INSE</name>
<evidence type="ECO:0000313" key="7">
    <source>
        <dbReference type="Proteomes" id="UP000494165"/>
    </source>
</evidence>
<evidence type="ECO:0000259" key="5">
    <source>
        <dbReference type="PROSITE" id="PS51011"/>
    </source>
</evidence>
<comment type="caution">
    <text evidence="6">The sequence shown here is derived from an EMBL/GenBank/DDBJ whole genome shotgun (WGS) entry which is preliminary data.</text>
</comment>
<feature type="region of interest" description="Disordered" evidence="4">
    <location>
        <begin position="551"/>
        <end position="575"/>
    </location>
</feature>
<dbReference type="GO" id="GO:0000976">
    <property type="term" value="F:transcription cis-regulatory region binding"/>
    <property type="evidence" value="ECO:0007669"/>
    <property type="project" value="TreeGrafter"/>
</dbReference>
<dbReference type="Gene3D" id="1.10.150.60">
    <property type="entry name" value="ARID DNA-binding domain"/>
    <property type="match status" value="1"/>
</dbReference>
<gene>
    <name evidence="6" type="ORF">CLODIP_2_CD10351</name>
</gene>
<dbReference type="OrthoDB" id="1938591at2759"/>
<dbReference type="Proteomes" id="UP000494165">
    <property type="component" value="Unassembled WGS sequence"/>
</dbReference>
<feature type="compositionally biased region" description="Basic residues" evidence="4">
    <location>
        <begin position="229"/>
        <end position="238"/>
    </location>
</feature>
<dbReference type="AlphaFoldDB" id="A0A8S1DQC9"/>
<dbReference type="InterPro" id="IPR051232">
    <property type="entry name" value="ARID/SWI1_ChromRemod"/>
</dbReference>
<evidence type="ECO:0000256" key="3">
    <source>
        <dbReference type="ARBA" id="ARBA00023242"/>
    </source>
</evidence>
<dbReference type="PANTHER" id="PTHR13964">
    <property type="entry name" value="RBP-RELATED"/>
    <property type="match status" value="1"/>
</dbReference>
<dbReference type="SUPFAM" id="SSF46774">
    <property type="entry name" value="ARID-like"/>
    <property type="match status" value="1"/>
</dbReference>
<reference evidence="6 7" key="1">
    <citation type="submission" date="2020-04" db="EMBL/GenBank/DDBJ databases">
        <authorList>
            <person name="Alioto T."/>
            <person name="Alioto T."/>
            <person name="Gomez Garrido J."/>
        </authorList>
    </citation>
    <scope>NUCLEOTIDE SEQUENCE [LARGE SCALE GENOMIC DNA]</scope>
</reference>
<dbReference type="SMART" id="SM00501">
    <property type="entry name" value="BRIGHT"/>
    <property type="match status" value="1"/>
</dbReference>
<evidence type="ECO:0000313" key="6">
    <source>
        <dbReference type="EMBL" id="CAB3382930.1"/>
    </source>
</evidence>
<dbReference type="PROSITE" id="PS51011">
    <property type="entry name" value="ARID"/>
    <property type="match status" value="1"/>
</dbReference>
<evidence type="ECO:0000256" key="1">
    <source>
        <dbReference type="ARBA" id="ARBA00023015"/>
    </source>
</evidence>
<dbReference type="InterPro" id="IPR001606">
    <property type="entry name" value="ARID_dom"/>
</dbReference>
<feature type="region of interest" description="Disordered" evidence="4">
    <location>
        <begin position="403"/>
        <end position="422"/>
    </location>
</feature>
<evidence type="ECO:0000256" key="4">
    <source>
        <dbReference type="SAM" id="MobiDB-lite"/>
    </source>
</evidence>
<sequence>MDNAAVQLVGDPCHRHGAYTFFKAFQFVDKCGQKRTISISEFFFVKIWNDSDLVSIGELQLLWQDKNSDQILSSLRLYFLPENTPEGRNDEHGEDEVMAITEKVVLKVDDLISWIIGGSVDWRWGHRPRGPKIKKENADPEIKKEPSDFRTQNVVVMSFPRYCRYRSVVKRIEGEEKEAQRHAALTAALGGLPDAQTDTVVLFCRDNFDYPELETHELLCNHLAPKFAGRPRKKKRRNASPGSESNESEGSSYSVKRLGLKQPTNNRPGAPSIRKRGPVRKPPSKQEADFLQGLYAHMVQVKQPIDKVPSLGFKQLDLYAFYMKVRELGGYKNVTSKRMWKRVYDELGGSQSNTSAATCTRKHYERLLLEYENKLIKDSVTPKKRGRKPKEYNNLMQQLANDAKAGSMCPPSSPGRRKLCGEDSPAMKKRKLEILAKGGLDIRPVAAAPPPIMPEAVLLQPQKLSSEVSITVTPDVSHMLSERASSALSYKPPMQRLVPNVSMFSMTGRVYDNPKVFDRNDDRPDGGVLDLTIKPVAKQPVAAHRNQHYPNVSILPQNGHHAPAKQAKKTEKSGSSLEITLVPAATASGSVAAPPTGKVNGSRAHPGRPSKGEACGGGGQGQLAATPYNPMLPFNPDFYYNAALSQMLSQGSFGLPGQGQNELYKSLMQAHHLPGLLACFNQEPQRNSYSFKNLILLRSDAECRLPLVYLQPG</sequence>
<dbReference type="PANTHER" id="PTHR13964:SF44">
    <property type="entry name" value="ARID DOMAIN-CONTAINING PROTEIN"/>
    <property type="match status" value="1"/>
</dbReference>
<dbReference type="GO" id="GO:0006357">
    <property type="term" value="P:regulation of transcription by RNA polymerase II"/>
    <property type="evidence" value="ECO:0007669"/>
    <property type="project" value="TreeGrafter"/>
</dbReference>
<dbReference type="SMART" id="SM01014">
    <property type="entry name" value="ARID"/>
    <property type="match status" value="1"/>
</dbReference>
<feature type="domain" description="ARID" evidence="5">
    <location>
        <begin position="284"/>
        <end position="376"/>
    </location>
</feature>
<dbReference type="GO" id="GO:0005634">
    <property type="term" value="C:nucleus"/>
    <property type="evidence" value="ECO:0007669"/>
    <property type="project" value="TreeGrafter"/>
</dbReference>
<feature type="region of interest" description="Disordered" evidence="4">
    <location>
        <begin position="588"/>
        <end position="621"/>
    </location>
</feature>
<dbReference type="InterPro" id="IPR036431">
    <property type="entry name" value="ARID_dom_sf"/>
</dbReference>
<protein>
    <recommendedName>
        <fullName evidence="5">ARID domain-containing protein</fullName>
    </recommendedName>
</protein>
<accession>A0A8S1DQC9</accession>